<dbReference type="Pfam" id="PF04921">
    <property type="entry name" value="XAP5"/>
    <property type="match status" value="1"/>
</dbReference>
<dbReference type="eggNOG" id="KOG2894">
    <property type="taxonomic scope" value="Eukaryota"/>
</dbReference>
<feature type="region of interest" description="Disordered" evidence="1">
    <location>
        <begin position="72"/>
        <end position="195"/>
    </location>
</feature>
<feature type="region of interest" description="Disordered" evidence="1">
    <location>
        <begin position="1"/>
        <end position="53"/>
    </location>
</feature>
<dbReference type="STRING" id="3075.A0A087SC87"/>
<evidence type="ECO:0000313" key="5">
    <source>
        <dbReference type="EMBL" id="RMZ55244.1"/>
    </source>
</evidence>
<dbReference type="InterPro" id="IPR007005">
    <property type="entry name" value="XAP5"/>
</dbReference>
<feature type="domain" description="FAM50A/XAP5 C-terminal" evidence="2">
    <location>
        <begin position="216"/>
        <end position="351"/>
    </location>
</feature>
<evidence type="ECO:0000313" key="6">
    <source>
        <dbReference type="Proteomes" id="UP000028924"/>
    </source>
</evidence>
<accession>A0A087SC87</accession>
<organism evidence="4 6">
    <name type="scientific">Auxenochlorella protothecoides</name>
    <name type="common">Green microalga</name>
    <name type="synonym">Chlorella protothecoides</name>
    <dbReference type="NCBI Taxonomy" id="3075"/>
    <lineage>
        <taxon>Eukaryota</taxon>
        <taxon>Viridiplantae</taxon>
        <taxon>Chlorophyta</taxon>
        <taxon>core chlorophytes</taxon>
        <taxon>Trebouxiophyceae</taxon>
        <taxon>Chlorellales</taxon>
        <taxon>Chlorellaceae</taxon>
        <taxon>Auxenochlorella</taxon>
    </lineage>
</organism>
<dbReference type="GO" id="GO:0006325">
    <property type="term" value="P:chromatin organization"/>
    <property type="evidence" value="ECO:0007669"/>
    <property type="project" value="TreeGrafter"/>
</dbReference>
<dbReference type="RefSeq" id="XP_011396211.1">
    <property type="nucleotide sequence ID" value="XM_011397909.1"/>
</dbReference>
<reference evidence="4 6" key="1">
    <citation type="journal article" date="2014" name="BMC Genomics">
        <title>Oil accumulation mechanisms of the oleaginous microalga Chlorella protothecoides revealed through its genome, transcriptomes, and proteomes.</title>
        <authorList>
            <person name="Gao C."/>
            <person name="Wang Y."/>
            <person name="Shen Y."/>
            <person name="Yan D."/>
            <person name="He X."/>
            <person name="Dai J."/>
            <person name="Wu Q."/>
        </authorList>
    </citation>
    <scope>NUCLEOTIDE SEQUENCE [LARGE SCALE GENOMIC DNA]</scope>
    <source>
        <strain evidence="4 6">0710</strain>
    </source>
</reference>
<keyword evidence="6" id="KW-1185">Reference proteome</keyword>
<dbReference type="EMBL" id="QOKY01000169">
    <property type="protein sequence ID" value="RMZ55244.1"/>
    <property type="molecule type" value="Genomic_DNA"/>
</dbReference>
<dbReference type="InterPro" id="IPR048337">
    <property type="entry name" value="FAM50A/XAP5_C"/>
</dbReference>
<dbReference type="PANTHER" id="PTHR12722:SF0">
    <property type="entry name" value="PROTEIN FAM50A"/>
    <property type="match status" value="1"/>
</dbReference>
<gene>
    <name evidence="5" type="ORF">APUTEX25_005522</name>
    <name evidence="4" type="ORF">F751_1037</name>
    <name evidence="3" type="ORF">g.13727</name>
</gene>
<feature type="compositionally biased region" description="Basic and acidic residues" evidence="1">
    <location>
        <begin position="13"/>
        <end position="45"/>
    </location>
</feature>
<sequence length="356" mass="40520">MAGYGMGGYVGNTHDKARITRQEKEREEAKQKFEEAKRKAEEGAGLRKFGAGTTETLETAFKNETVGLFTRQEFVEKRATIGDRLQEEKKRQRAAEEEAEWQEKERQKAVKAKKEQKHKLSFAEDEEEPEGSDGGRDGVSGHAPSTSAANDSNGTPGAAAAPAQGPTRRRFATLGKDPTVRSDFLPDKDRDREEQELREQLKQEWEEKQEAIRAEPLDITYSYYNGTGHRRSVTVKKGSTIGQFLKAVHEQLAQEFREMRTTSVSNLMYVKEDIILPHTTSFYDLILNKVRGKSGPLFQFDLVEHAVAAFDPRVKSQDSHAGKVVDRHWYTKNKHIFPASRWEVFDLDKLTQERDT</sequence>
<dbReference type="OrthoDB" id="1562195at2759"/>
<name>A0A087SC87_AUXPR</name>
<dbReference type="Proteomes" id="UP000028924">
    <property type="component" value="Unassembled WGS sequence"/>
</dbReference>
<proteinExistence type="predicted"/>
<reference evidence="3" key="2">
    <citation type="submission" date="2015-08" db="EMBL/GenBank/DDBJ databases">
        <authorList>
            <person name="Babu N.S."/>
            <person name="Beckwith C.J."/>
            <person name="Beseler K.G."/>
            <person name="Brison A."/>
            <person name="Carone J.V."/>
            <person name="Caskin T.P."/>
            <person name="Diamond M."/>
            <person name="Durham M.E."/>
            <person name="Foxe J.M."/>
            <person name="Go M."/>
            <person name="Henderson B.A."/>
            <person name="Jones I.B."/>
            <person name="McGettigan J.A."/>
            <person name="Micheletti S.J."/>
            <person name="Nasrallah M.E."/>
            <person name="Ortiz D."/>
            <person name="Piller C.R."/>
            <person name="Privatt S.R."/>
            <person name="Schneider S.L."/>
            <person name="Sharp S."/>
            <person name="Smith T.C."/>
            <person name="Stanton J.D."/>
            <person name="Ullery H.E."/>
            <person name="Wilson R.J."/>
            <person name="Serrano M.G."/>
            <person name="Buck G."/>
            <person name="Lee V."/>
            <person name="Wang Y."/>
            <person name="Carvalho R."/>
            <person name="Voegtly L."/>
            <person name="Shi R."/>
            <person name="Duckworth R."/>
            <person name="Johnson A."/>
            <person name="Loviza R."/>
            <person name="Walstead R."/>
            <person name="Shah Z."/>
            <person name="Kiflezghi M."/>
            <person name="Wade K."/>
            <person name="Ball S.L."/>
            <person name="Bradley K.W."/>
            <person name="Asai D.J."/>
            <person name="Bowman C.A."/>
            <person name="Russell D.A."/>
            <person name="Pope W.H."/>
            <person name="Jacobs-Sera D."/>
            <person name="Hendrix R.W."/>
            <person name="Hatfull G.F."/>
        </authorList>
    </citation>
    <scope>NUCLEOTIDE SEQUENCE</scope>
</reference>
<feature type="compositionally biased region" description="Polar residues" evidence="1">
    <location>
        <begin position="143"/>
        <end position="153"/>
    </location>
</feature>
<evidence type="ECO:0000313" key="7">
    <source>
        <dbReference type="Proteomes" id="UP000279271"/>
    </source>
</evidence>
<dbReference type="KEGG" id="apro:F751_1037"/>
<dbReference type="GO" id="GO:0005634">
    <property type="term" value="C:nucleus"/>
    <property type="evidence" value="ECO:0007669"/>
    <property type="project" value="InterPro"/>
</dbReference>
<evidence type="ECO:0000313" key="3">
    <source>
        <dbReference type="EMBL" id="JAT69342.1"/>
    </source>
</evidence>
<evidence type="ECO:0000259" key="2">
    <source>
        <dbReference type="Pfam" id="PF04921"/>
    </source>
</evidence>
<evidence type="ECO:0000256" key="1">
    <source>
        <dbReference type="SAM" id="MobiDB-lite"/>
    </source>
</evidence>
<dbReference type="Proteomes" id="UP000279271">
    <property type="component" value="Unassembled WGS sequence"/>
</dbReference>
<reference evidence="7" key="3">
    <citation type="journal article" date="2018" name="Algal Res.">
        <title>Characterization of plant carbon substrate utilization by Auxenochlorella protothecoides.</title>
        <authorList>
            <person name="Vogler B.W."/>
            <person name="Starkenburg S.R."/>
            <person name="Sudasinghe N."/>
            <person name="Schambach J.Y."/>
            <person name="Rollin J.A."/>
            <person name="Pattathil S."/>
            <person name="Barry A.N."/>
        </authorList>
    </citation>
    <scope>NUCLEOTIDE SEQUENCE [LARGE SCALE GENOMIC DNA]</scope>
    <source>
        <strain evidence="7">UTEX 25</strain>
    </source>
</reference>
<feature type="compositionally biased region" description="Basic and acidic residues" evidence="1">
    <location>
        <begin position="73"/>
        <end position="108"/>
    </location>
</feature>
<protein>
    <submittedName>
        <fullName evidence="4">Protein XAP5 CIRCADIAN TIMEKEEPER</fullName>
    </submittedName>
</protein>
<dbReference type="EMBL" id="KL662090">
    <property type="protein sequence ID" value="KFM23341.1"/>
    <property type="molecule type" value="Genomic_DNA"/>
</dbReference>
<reference evidence="5" key="4">
    <citation type="submission" date="2018-10" db="EMBL/GenBank/DDBJ databases">
        <authorList>
            <person name="Hovde B."/>
            <person name="Zhang X."/>
        </authorList>
    </citation>
    <scope>NUCLEOTIDE SEQUENCE [LARGE SCALE GENOMIC DNA]</scope>
    <source>
        <strain evidence="5">UTEX 25</strain>
    </source>
</reference>
<feature type="compositionally biased region" description="Basic and acidic residues" evidence="1">
    <location>
        <begin position="178"/>
        <end position="195"/>
    </location>
</feature>
<dbReference type="GeneID" id="23612428"/>
<dbReference type="AlphaFoldDB" id="A0A087SC87"/>
<feature type="compositionally biased region" description="Low complexity" evidence="1">
    <location>
        <begin position="154"/>
        <end position="166"/>
    </location>
</feature>
<feature type="compositionally biased region" description="Basic residues" evidence="1">
    <location>
        <begin position="109"/>
        <end position="120"/>
    </location>
</feature>
<dbReference type="EMBL" id="GDKF01009280">
    <property type="protein sequence ID" value="JAT69342.1"/>
    <property type="molecule type" value="Transcribed_RNA"/>
</dbReference>
<feature type="compositionally biased region" description="Gly residues" evidence="1">
    <location>
        <begin position="1"/>
        <end position="10"/>
    </location>
</feature>
<reference evidence="5" key="5">
    <citation type="submission" date="2018-11" db="EMBL/GenBank/DDBJ databases">
        <title>Characterization of plant carbon substrate utilization by Auxenochlorella protothecoides.</title>
        <authorList>
            <person name="Vogler B.W."/>
            <person name="Starkenburg S.R."/>
            <person name="Sudasinghe N."/>
            <person name="Schambach J.Y."/>
            <person name="Rollin J.A."/>
            <person name="Pattathil S."/>
            <person name="Barry A.N."/>
        </authorList>
    </citation>
    <scope>NUCLEOTIDE SEQUENCE [LARGE SCALE GENOMIC DNA]</scope>
    <source>
        <strain evidence="5">UTEX 25</strain>
    </source>
</reference>
<evidence type="ECO:0000313" key="4">
    <source>
        <dbReference type="EMBL" id="KFM23341.1"/>
    </source>
</evidence>
<dbReference type="PANTHER" id="PTHR12722">
    <property type="entry name" value="XAP-5 PROTEIN-RELATED"/>
    <property type="match status" value="1"/>
</dbReference>